<feature type="binding site" evidence="9">
    <location>
        <position position="65"/>
    </location>
    <ligand>
        <name>4-amino-2-methyl-5-(diphosphooxymethyl)pyrimidine</name>
        <dbReference type="ChEBI" id="CHEBI:57841"/>
    </ligand>
</feature>
<keyword evidence="5 9" id="KW-0784">Thiamine biosynthesis</keyword>
<evidence type="ECO:0000256" key="11">
    <source>
        <dbReference type="RuleBase" id="RU004253"/>
    </source>
</evidence>
<dbReference type="EC" id="2.5.1.3" evidence="9"/>
<proteinExistence type="inferred from homology"/>
<dbReference type="CDD" id="cd00564">
    <property type="entry name" value="TMP_TenI"/>
    <property type="match status" value="1"/>
</dbReference>
<evidence type="ECO:0000256" key="10">
    <source>
        <dbReference type="RuleBase" id="RU003826"/>
    </source>
</evidence>
<dbReference type="InterPro" id="IPR013785">
    <property type="entry name" value="Aldolase_TIM"/>
</dbReference>
<feature type="binding site" evidence="9">
    <location>
        <position position="133"/>
    </location>
    <ligand>
        <name>4-amino-2-methyl-5-(diphosphooxymethyl)pyrimidine</name>
        <dbReference type="ChEBI" id="CHEBI:57841"/>
    </ligand>
</feature>
<dbReference type="RefSeq" id="WP_379684743.1">
    <property type="nucleotide sequence ID" value="NZ_JBHLYW010000010.1"/>
</dbReference>
<comment type="similarity">
    <text evidence="9 10">Belongs to the thiamine-phosphate synthase family.</text>
</comment>
<comment type="catalytic activity">
    <reaction evidence="6 9 10">
        <text>4-methyl-5-(2-phosphooxyethyl)-thiazole + 4-amino-2-methyl-5-(diphosphooxymethyl)pyrimidine + H(+) = thiamine phosphate + diphosphate</text>
        <dbReference type="Rhea" id="RHEA:22328"/>
        <dbReference type="ChEBI" id="CHEBI:15378"/>
        <dbReference type="ChEBI" id="CHEBI:33019"/>
        <dbReference type="ChEBI" id="CHEBI:37575"/>
        <dbReference type="ChEBI" id="CHEBI:57841"/>
        <dbReference type="ChEBI" id="CHEBI:58296"/>
        <dbReference type="EC" id="2.5.1.3"/>
    </reaction>
</comment>
<keyword evidence="14" id="KW-1185">Reference proteome</keyword>
<evidence type="ECO:0000256" key="9">
    <source>
        <dbReference type="HAMAP-Rule" id="MF_00097"/>
    </source>
</evidence>
<dbReference type="NCBIfam" id="NF000736">
    <property type="entry name" value="PRK00043.2-3"/>
    <property type="match status" value="1"/>
</dbReference>
<comment type="caution">
    <text evidence="9">Lacks conserved residue(s) required for the propagation of feature annotation.</text>
</comment>
<feature type="domain" description="Thiamine phosphate synthase/TenI" evidence="12">
    <location>
        <begin position="13"/>
        <end position="186"/>
    </location>
</feature>
<comment type="catalytic activity">
    <reaction evidence="8 9 10">
        <text>2-[(2R,5Z)-2-carboxy-4-methylthiazol-5(2H)-ylidene]ethyl phosphate + 4-amino-2-methyl-5-(diphosphooxymethyl)pyrimidine + 2 H(+) = thiamine phosphate + CO2 + diphosphate</text>
        <dbReference type="Rhea" id="RHEA:47844"/>
        <dbReference type="ChEBI" id="CHEBI:15378"/>
        <dbReference type="ChEBI" id="CHEBI:16526"/>
        <dbReference type="ChEBI" id="CHEBI:33019"/>
        <dbReference type="ChEBI" id="CHEBI:37575"/>
        <dbReference type="ChEBI" id="CHEBI:57841"/>
        <dbReference type="ChEBI" id="CHEBI:62899"/>
        <dbReference type="EC" id="2.5.1.3"/>
    </reaction>
</comment>
<gene>
    <name evidence="9" type="primary">thiE</name>
    <name evidence="13" type="ORF">ACFFLS_14695</name>
</gene>
<evidence type="ECO:0000256" key="7">
    <source>
        <dbReference type="ARBA" id="ARBA00047851"/>
    </source>
</evidence>
<evidence type="ECO:0000256" key="6">
    <source>
        <dbReference type="ARBA" id="ARBA00047334"/>
    </source>
</evidence>
<dbReference type="InterPro" id="IPR036206">
    <property type="entry name" value="ThiamineP_synth_sf"/>
</dbReference>
<dbReference type="NCBIfam" id="TIGR00693">
    <property type="entry name" value="thiE"/>
    <property type="match status" value="1"/>
</dbReference>
<comment type="cofactor">
    <cofactor evidence="9">
        <name>Mg(2+)</name>
        <dbReference type="ChEBI" id="CHEBI:18420"/>
    </cofactor>
    <text evidence="9">Binds 1 Mg(2+) ion per subunit.</text>
</comment>
<evidence type="ECO:0000256" key="4">
    <source>
        <dbReference type="ARBA" id="ARBA00022842"/>
    </source>
</evidence>
<organism evidence="13 14">
    <name type="scientific">Flavobacterium procerum</name>
    <dbReference type="NCBI Taxonomy" id="1455569"/>
    <lineage>
        <taxon>Bacteria</taxon>
        <taxon>Pseudomonadati</taxon>
        <taxon>Bacteroidota</taxon>
        <taxon>Flavobacteriia</taxon>
        <taxon>Flavobacteriales</taxon>
        <taxon>Flavobacteriaceae</taxon>
        <taxon>Flavobacterium</taxon>
    </lineage>
</organism>
<comment type="function">
    <text evidence="9">Condenses 4-methyl-5-(beta-hydroxyethyl)thiazole monophosphate (THZ-P) and 2-methyl-4-amino-5-hydroxymethyl pyrimidine pyrophosphate (HMP-PP) to form thiamine monophosphate (TMP).</text>
</comment>
<feature type="binding site" evidence="9">
    <location>
        <begin position="130"/>
        <end position="132"/>
    </location>
    <ligand>
        <name>2-[(2R,5Z)-2-carboxy-4-methylthiazol-5(2H)-ylidene]ethyl phosphate</name>
        <dbReference type="ChEBI" id="CHEBI:62899"/>
    </ligand>
</feature>
<dbReference type="Proteomes" id="UP001589734">
    <property type="component" value="Unassembled WGS sequence"/>
</dbReference>
<comment type="pathway">
    <text evidence="1 9 11">Cofactor biosynthesis; thiamine diphosphate biosynthesis; thiamine phosphate from 4-amino-2-methyl-5-diphosphomethylpyrimidine and 4-methyl-5-(2-phosphoethyl)-thiazole: step 1/1.</text>
</comment>
<evidence type="ECO:0000313" key="13">
    <source>
        <dbReference type="EMBL" id="MFC0078294.1"/>
    </source>
</evidence>
<dbReference type="EMBL" id="JBHLYW010000010">
    <property type="protein sequence ID" value="MFC0078294.1"/>
    <property type="molecule type" value="Genomic_DNA"/>
</dbReference>
<evidence type="ECO:0000256" key="1">
    <source>
        <dbReference type="ARBA" id="ARBA00005165"/>
    </source>
</evidence>
<dbReference type="SUPFAM" id="SSF51391">
    <property type="entry name" value="Thiamin phosphate synthase"/>
    <property type="match status" value="1"/>
</dbReference>
<dbReference type="PANTHER" id="PTHR20857">
    <property type="entry name" value="THIAMINE-PHOSPHATE PYROPHOSPHORYLASE"/>
    <property type="match status" value="1"/>
</dbReference>
<dbReference type="GO" id="GO:0004789">
    <property type="term" value="F:thiamine-phosphate diphosphorylase activity"/>
    <property type="evidence" value="ECO:0007669"/>
    <property type="project" value="UniProtKB-EC"/>
</dbReference>
<evidence type="ECO:0000256" key="8">
    <source>
        <dbReference type="ARBA" id="ARBA00047883"/>
    </source>
</evidence>
<feature type="binding site" evidence="9">
    <location>
        <begin position="33"/>
        <end position="37"/>
    </location>
    <ligand>
        <name>4-amino-2-methyl-5-(diphosphooxymethyl)pyrimidine</name>
        <dbReference type="ChEBI" id="CHEBI:57841"/>
    </ligand>
</feature>
<evidence type="ECO:0000256" key="2">
    <source>
        <dbReference type="ARBA" id="ARBA00022679"/>
    </source>
</evidence>
<evidence type="ECO:0000256" key="3">
    <source>
        <dbReference type="ARBA" id="ARBA00022723"/>
    </source>
</evidence>
<name>A0ABV6BS69_9FLAO</name>
<dbReference type="InterPro" id="IPR022998">
    <property type="entry name" value="ThiamineP_synth_TenI"/>
</dbReference>
<evidence type="ECO:0000259" key="12">
    <source>
        <dbReference type="Pfam" id="PF02581"/>
    </source>
</evidence>
<keyword evidence="4 9" id="KW-0460">Magnesium</keyword>
<protein>
    <recommendedName>
        <fullName evidence="9">Thiamine-phosphate synthase</fullName>
        <shortName evidence="9">TP synthase</shortName>
        <shortName evidence="9">TPS</shortName>
        <ecNumber evidence="9">2.5.1.3</ecNumber>
    </recommendedName>
    <alternativeName>
        <fullName evidence="9">Thiamine-phosphate pyrophosphorylase</fullName>
        <shortName evidence="9">TMP pyrophosphorylase</shortName>
        <shortName evidence="9">TMP-PPase</shortName>
    </alternativeName>
</protein>
<keyword evidence="3 9" id="KW-0479">Metal-binding</keyword>
<sequence>MSSKLQYISQGETIEKQLHNIHQALDAGCNWVQMRFKDQTQKDTFALAEAVKPLCEKYAANFIVNDDLHLAKEIDADGVHLGLTDTKIDEARAFLGTSKIIGGTANTFEDIENHVKNGCDYIGLGPFRFTATKEKLSPILGLSGYFDILQKLKKNKIEIPVYAIGGITLRDVSPLMETGIFGIAVSGIITESDEKEKLIQQLNEKLYADLIVQNRR</sequence>
<keyword evidence="2 9" id="KW-0808">Transferase</keyword>
<dbReference type="InterPro" id="IPR034291">
    <property type="entry name" value="TMP_synthase"/>
</dbReference>
<reference evidence="13 14" key="1">
    <citation type="submission" date="2024-09" db="EMBL/GenBank/DDBJ databases">
        <authorList>
            <person name="Sun Q."/>
            <person name="Mori K."/>
        </authorList>
    </citation>
    <scope>NUCLEOTIDE SEQUENCE [LARGE SCALE GENOMIC DNA]</scope>
    <source>
        <strain evidence="13 14">CGMCC 1.12926</strain>
    </source>
</reference>
<comment type="catalytic activity">
    <reaction evidence="7 9 10">
        <text>2-(2-carboxy-4-methylthiazol-5-yl)ethyl phosphate + 4-amino-2-methyl-5-(diphosphooxymethyl)pyrimidine + 2 H(+) = thiamine phosphate + CO2 + diphosphate</text>
        <dbReference type="Rhea" id="RHEA:47848"/>
        <dbReference type="ChEBI" id="CHEBI:15378"/>
        <dbReference type="ChEBI" id="CHEBI:16526"/>
        <dbReference type="ChEBI" id="CHEBI:33019"/>
        <dbReference type="ChEBI" id="CHEBI:37575"/>
        <dbReference type="ChEBI" id="CHEBI:57841"/>
        <dbReference type="ChEBI" id="CHEBI:62890"/>
        <dbReference type="EC" id="2.5.1.3"/>
    </reaction>
</comment>
<feature type="binding site" evidence="9">
    <location>
        <position position="66"/>
    </location>
    <ligand>
        <name>Mg(2+)</name>
        <dbReference type="ChEBI" id="CHEBI:18420"/>
    </ligand>
</feature>
<feature type="binding site" evidence="9">
    <location>
        <position position="166"/>
    </location>
    <ligand>
        <name>2-[(2R,5Z)-2-carboxy-4-methylthiazol-5(2H)-ylidene]ethyl phosphate</name>
        <dbReference type="ChEBI" id="CHEBI:62899"/>
    </ligand>
</feature>
<comment type="caution">
    <text evidence="13">The sequence shown here is derived from an EMBL/GenBank/DDBJ whole genome shotgun (WGS) entry which is preliminary data.</text>
</comment>
<dbReference type="Pfam" id="PF02581">
    <property type="entry name" value="TMP-TENI"/>
    <property type="match status" value="1"/>
</dbReference>
<evidence type="ECO:0000313" key="14">
    <source>
        <dbReference type="Proteomes" id="UP001589734"/>
    </source>
</evidence>
<dbReference type="Gene3D" id="3.20.20.70">
    <property type="entry name" value="Aldolase class I"/>
    <property type="match status" value="1"/>
</dbReference>
<evidence type="ECO:0000256" key="5">
    <source>
        <dbReference type="ARBA" id="ARBA00022977"/>
    </source>
</evidence>
<feature type="binding site" evidence="9">
    <location>
        <position position="85"/>
    </location>
    <ligand>
        <name>Mg(2+)</name>
        <dbReference type="ChEBI" id="CHEBI:18420"/>
    </ligand>
</feature>
<feature type="binding site" evidence="9">
    <location>
        <position position="104"/>
    </location>
    <ligand>
        <name>4-amino-2-methyl-5-(diphosphooxymethyl)pyrimidine</name>
        <dbReference type="ChEBI" id="CHEBI:57841"/>
    </ligand>
</feature>
<dbReference type="PANTHER" id="PTHR20857:SF15">
    <property type="entry name" value="THIAMINE-PHOSPHATE SYNTHASE"/>
    <property type="match status" value="1"/>
</dbReference>
<accession>A0ABV6BS69</accession>
<dbReference type="HAMAP" id="MF_00097">
    <property type="entry name" value="TMP_synthase"/>
    <property type="match status" value="1"/>
</dbReference>